<dbReference type="InterPro" id="IPR030564">
    <property type="entry name" value="Myotubularin"/>
</dbReference>
<dbReference type="InterPro" id="IPR002219">
    <property type="entry name" value="PKC_DAG/PE"/>
</dbReference>
<evidence type="ECO:0000256" key="1">
    <source>
        <dbReference type="ARBA" id="ARBA00007471"/>
    </source>
</evidence>
<dbReference type="SMART" id="SM00801">
    <property type="entry name" value="dDENN"/>
    <property type="match status" value="1"/>
</dbReference>
<dbReference type="PROSITE" id="PS50081">
    <property type="entry name" value="ZF_DAG_PE_2"/>
    <property type="match status" value="1"/>
</dbReference>
<dbReference type="Gene3D" id="3.40.50.11500">
    <property type="match status" value="1"/>
</dbReference>
<feature type="domain" description="PH" evidence="3">
    <location>
        <begin position="1899"/>
        <end position="2003"/>
    </location>
</feature>
<dbReference type="SUPFAM" id="SSF52799">
    <property type="entry name" value="(Phosphotyrosine protein) phosphatases II"/>
    <property type="match status" value="1"/>
</dbReference>
<dbReference type="InterPro" id="IPR029021">
    <property type="entry name" value="Prot-tyrosine_phosphatase-like"/>
</dbReference>
<dbReference type="CDD" id="cd14534">
    <property type="entry name" value="PTP-MTMR5-like"/>
    <property type="match status" value="1"/>
</dbReference>
<evidence type="ECO:0000259" key="6">
    <source>
        <dbReference type="PROSITE" id="PS51339"/>
    </source>
</evidence>
<dbReference type="GO" id="GO:0005737">
    <property type="term" value="C:cytoplasm"/>
    <property type="evidence" value="ECO:0007669"/>
    <property type="project" value="TreeGrafter"/>
</dbReference>
<dbReference type="CDD" id="cd13208">
    <property type="entry name" value="PH-GRAM_MTMR5_MTMR13"/>
    <property type="match status" value="1"/>
</dbReference>
<dbReference type="InterPro" id="IPR004182">
    <property type="entry name" value="GRAM"/>
</dbReference>
<dbReference type="InterPro" id="IPR005113">
    <property type="entry name" value="uDENN_dom"/>
</dbReference>
<dbReference type="InterPro" id="IPR011993">
    <property type="entry name" value="PH-like_dom_sf"/>
</dbReference>
<organism evidence="7">
    <name type="scientific">Bactrocera latifrons</name>
    <name type="common">Malaysian fruit fly</name>
    <name type="synonym">Chaetodacus latifrons</name>
    <dbReference type="NCBI Taxonomy" id="174628"/>
    <lineage>
        <taxon>Eukaryota</taxon>
        <taxon>Metazoa</taxon>
        <taxon>Ecdysozoa</taxon>
        <taxon>Arthropoda</taxon>
        <taxon>Hexapoda</taxon>
        <taxon>Insecta</taxon>
        <taxon>Pterygota</taxon>
        <taxon>Neoptera</taxon>
        <taxon>Endopterygota</taxon>
        <taxon>Diptera</taxon>
        <taxon>Brachycera</taxon>
        <taxon>Muscomorpha</taxon>
        <taxon>Tephritoidea</taxon>
        <taxon>Tephritidae</taxon>
        <taxon>Bactrocera</taxon>
        <taxon>Bactrocera</taxon>
    </lineage>
</organism>
<gene>
    <name evidence="7" type="primary">sbf2_2</name>
    <name evidence="7" type="ORF">c1_g1_i2</name>
</gene>
<evidence type="ECO:0000313" key="7">
    <source>
        <dbReference type="EMBL" id="JAI20773.1"/>
    </source>
</evidence>
<dbReference type="PANTHER" id="PTHR10807:SF109">
    <property type="entry name" value="SET DOMAIN BINDING FACTOR, ISOFORM A"/>
    <property type="match status" value="1"/>
</dbReference>
<dbReference type="SMART" id="SM00233">
    <property type="entry name" value="PH"/>
    <property type="match status" value="1"/>
</dbReference>
<dbReference type="CDD" id="cd01235">
    <property type="entry name" value="PH_Sbf1_hMTMR5"/>
    <property type="match status" value="1"/>
</dbReference>
<dbReference type="SMART" id="SM00799">
    <property type="entry name" value="DENN"/>
    <property type="match status" value="1"/>
</dbReference>
<dbReference type="Pfam" id="PF03456">
    <property type="entry name" value="uDENN"/>
    <property type="match status" value="1"/>
</dbReference>
<protein>
    <submittedName>
        <fullName evidence="7">Myotubularin-related protein 13</fullName>
    </submittedName>
</protein>
<reference evidence="7" key="1">
    <citation type="submission" date="2015-06" db="EMBL/GenBank/DDBJ databases">
        <authorList>
            <person name="Hoefler B.C."/>
            <person name="Straight P.D."/>
        </authorList>
    </citation>
    <scope>NUCLEOTIDE SEQUENCE</scope>
</reference>
<dbReference type="Pfam" id="PF00169">
    <property type="entry name" value="PH"/>
    <property type="match status" value="1"/>
</dbReference>
<dbReference type="Pfam" id="PF02141">
    <property type="entry name" value="DENN"/>
    <property type="match status" value="1"/>
</dbReference>
<dbReference type="Gene3D" id="3.30.60.20">
    <property type="match status" value="1"/>
</dbReference>
<sequence>MSRLADYFVIVGYDNDKERTAAGNIHMSCGKIVQRFPEKDWPDTPFIEGIEWFCQPLGWGLSYDKQEPKFFTSVLTDIDANKHYCACLSFHETLAITLNKVIDEEDEATATVSSIGGSKFQPVITGSTNGGGSANNSIISHHSVMYAPKCLVLISRLDYGDTFKNCLGTIYTVYIENLPYALENLIGNILGCIQVPPPGGPQVRFSIGAGDKQSLQPPQSPSLPVTGTAVYFVFKQLGIKNVLILLCAVMTENKILFHSKSYSHLTESCKALVSLMYPFRYTHVYIPILPAPLTEVLSTPTPFIMGIHSSLVSEITDLLDVIVVDLDGGMVTIPESLSPPVPILPSPLWEQTQELLTMILFPHLSQADLAFPSLEKPTNYPKSDAIIDKELRAIFMRLFAQLLQGYRSCLTIIRIHPKPVITFHKAGFLGARDLIESEFLFRVLDSMFFTTFVNERGPPWRSADAWDELYSSMNEILKSEAQNKSLVPIHIQELGKTLYENECPSQQVYAQKVLRPPDGSFHRIHQPAFPRISSEKVELIINDGMRKNCISHRLTVLRNQMRIIPMGPRLPEVLDVRPAILNSARRLEVLKTCVAYIFENKIADARKLVPAVMRTLKHRDARLILCRELFGYVHGNKAILDHQQFDLVIKFMNKTIQNSTGIDEYTVAAALLPMSTIFCRKLSTGIVQFAYTCIQDHPIWKNLQFWESTFYQDVQTQIKALYMQRRRQIENNKESNIVLDDVPLEEPTALEITAEQMRKSPTLEEEKKNELAQSEESTLYSQAIHYANRMVSLLIPPDVNAVGPKPKQSFRLDDNQSVSNSIMGSHSLSEHSDEGFEENDALEVGGAVGKMVSRFIDRVCTEGGVTSEHIRNLHDMVPGVVHMHIETLESVYLESKRHPHVQKPKIQAPCLLPGEEIVTDHLRCYLMPDGREDDTQSWIPAEGALFLTNYRIVFKGSPCDPLACEQTIIRAFPISSMLKEKKISVLYLSHLDQTLPEGLQLRSSTFQLMKIAFDTEVTPEMIETFRKILTKARHPIDEFEHFAFQSYGTIMHGTAPSKTKEKYSTLKGFAKKTILRKFKQKTPAKRKLVTSTLDFDTLGPSTEAIDTHSLDDELEDDEFETNTDTMPRLLTAKDVERMRERSYVRDWKRLGFDEAQNGFRITTVNANYSLCRSYPALLVAPVQINDAALLHLGRCYKSQRIPVATWRHRNGALLIRGALPHSKSVIGMLKNSTGSNTMSHDVANYHEQDKYISALIDSMPKNLSLALAQYTMTGMNLSMNSLLLNATDESAYLNRADTSLTPEVSRKHKSAISGSGSESKSNNWTDSLKPKSNTIKNNSSVTAAAAAYRKLRLYVLGISFLIFALAHYILPPCIHLGEKSQTKSGINADLCAEFIAVDYADYRQSRIAFKKLMRACLPSNTTNDADQTFAKSVEQSEWLQQISSLLQLSGAVVDLMDLQESSVMLSLEDGWDITAQISSIAQLCLDPYYRTMEGFRVLIEKDWIAFGHRFAHRSNLKPTHGNSSIAFAPTFLQFLDAVYQIQRQFPMAFEFNEFYVRFLAYHMVSCRFRTFLFDCEVERFDLGIASVEDKRGSLGTKHHLLGNTGSDDEGVYPMDVRSKAQSSVNFNRIGHSIFDYIERQHAKTQIFYNFMYCVRDDVLRPQSSVPALDLWAYYTNEELAQGPPYDLELTNADDEIDLSELRGKRIVISAGYDNIEKSNANAFVCLLSDVRQAETERGYLPQKWLQVWDQLEVPPMEELTRKSSLSSILLQSHGKLAPKRSTLEILMKGRQSGYQDKYFHPHRFEKHPYTTPTNCNHCTKLLWGPVGYRCMDCGNSYHEKCTEISLKNCTKYKAVDGVVPPNVNISQGDTASIASSAATTARTSSHHFYNQFSSNVAENRTHEGHLYKRGALLKGWKQRWFVLDSIKHQLRYYDSGEDSQCKGVIELAEVQSVTPAQPAQIGTKRIDEKGFFDLKTNRRTYNFYAVNANLAQEWIEKIQACLQ</sequence>
<dbReference type="PROSITE" id="PS51339">
    <property type="entry name" value="PPASE_MYOTUBULARIN"/>
    <property type="match status" value="1"/>
</dbReference>
<dbReference type="PROSITE" id="PS50003">
    <property type="entry name" value="PH_DOMAIN"/>
    <property type="match status" value="1"/>
</dbReference>
<dbReference type="InterPro" id="IPR022096">
    <property type="entry name" value="SBF1/SBF2"/>
</dbReference>
<dbReference type="PROSITE" id="PS00479">
    <property type="entry name" value="ZF_DAG_PE_1"/>
    <property type="match status" value="1"/>
</dbReference>
<dbReference type="SMART" id="SM00800">
    <property type="entry name" value="uDENN"/>
    <property type="match status" value="1"/>
</dbReference>
<dbReference type="Pfam" id="PF02893">
    <property type="entry name" value="GRAM"/>
    <property type="match status" value="1"/>
</dbReference>
<dbReference type="Pfam" id="PF12335">
    <property type="entry name" value="SBF2"/>
    <property type="match status" value="1"/>
</dbReference>
<evidence type="ECO:0000259" key="5">
    <source>
        <dbReference type="PROSITE" id="PS50211"/>
    </source>
</evidence>
<dbReference type="InterPro" id="IPR001849">
    <property type="entry name" value="PH_domain"/>
</dbReference>
<dbReference type="InterPro" id="IPR037516">
    <property type="entry name" value="Tripartite_DENN"/>
</dbReference>
<dbReference type="GO" id="GO:0016020">
    <property type="term" value="C:membrane"/>
    <property type="evidence" value="ECO:0007669"/>
    <property type="project" value="TreeGrafter"/>
</dbReference>
<feature type="domain" description="UDENN" evidence="5">
    <location>
        <begin position="6"/>
        <end position="463"/>
    </location>
</feature>
<dbReference type="SMART" id="SM00109">
    <property type="entry name" value="C1"/>
    <property type="match status" value="1"/>
</dbReference>
<feature type="compositionally biased region" description="Polar residues" evidence="2">
    <location>
        <begin position="1322"/>
        <end position="1331"/>
    </location>
</feature>
<feature type="compositionally biased region" description="Low complexity" evidence="2">
    <location>
        <begin position="1311"/>
        <end position="1321"/>
    </location>
</feature>
<proteinExistence type="inferred from homology"/>
<comment type="similarity">
    <text evidence="1">Belongs to the protein-tyrosine phosphatase family. Non-receptor class myotubularin subfamily.</text>
</comment>
<dbReference type="SMART" id="SM00568">
    <property type="entry name" value="GRAM"/>
    <property type="match status" value="1"/>
</dbReference>
<dbReference type="InterPro" id="IPR043153">
    <property type="entry name" value="DENN_C"/>
</dbReference>
<dbReference type="SUPFAM" id="SSF50729">
    <property type="entry name" value="PH domain-like"/>
    <property type="match status" value="2"/>
</dbReference>
<dbReference type="InterPro" id="IPR005112">
    <property type="entry name" value="dDENN_dom"/>
</dbReference>
<dbReference type="Gene3D" id="2.30.29.30">
    <property type="entry name" value="Pleckstrin-homology domain (PH domain)/Phosphotyrosine-binding domain (PTB)"/>
    <property type="match status" value="1"/>
</dbReference>
<dbReference type="EMBL" id="GDHF01031541">
    <property type="protein sequence ID" value="JAI20773.1"/>
    <property type="molecule type" value="Transcribed_RNA"/>
</dbReference>
<dbReference type="InterPro" id="IPR010569">
    <property type="entry name" value="Myotubularin-like_Pase_dom"/>
</dbReference>
<dbReference type="Pfam" id="PF00130">
    <property type="entry name" value="C1_1"/>
    <property type="match status" value="1"/>
</dbReference>
<feature type="domain" description="Myotubularin phosphatase" evidence="6">
    <location>
        <begin position="1137"/>
        <end position="1675"/>
    </location>
</feature>
<dbReference type="OrthoDB" id="74314at2759"/>
<evidence type="ECO:0000256" key="2">
    <source>
        <dbReference type="SAM" id="MobiDB-lite"/>
    </source>
</evidence>
<dbReference type="PANTHER" id="PTHR10807">
    <property type="entry name" value="MYOTUBULARIN-RELATED"/>
    <property type="match status" value="1"/>
</dbReference>
<feature type="region of interest" description="Disordered" evidence="2">
    <location>
        <begin position="1304"/>
        <end position="1331"/>
    </location>
</feature>
<dbReference type="GO" id="GO:0005085">
    <property type="term" value="F:guanyl-nucleotide exchange factor activity"/>
    <property type="evidence" value="ECO:0007669"/>
    <property type="project" value="TreeGrafter"/>
</dbReference>
<name>A0A0K8U2N1_BACLA</name>
<evidence type="ECO:0000259" key="4">
    <source>
        <dbReference type="PROSITE" id="PS50081"/>
    </source>
</evidence>
<dbReference type="InterPro" id="IPR001194">
    <property type="entry name" value="cDENN_dom"/>
</dbReference>
<feature type="domain" description="Phorbol-ester/DAG-type" evidence="4">
    <location>
        <begin position="1801"/>
        <end position="1849"/>
    </location>
</feature>
<dbReference type="Pfam" id="PF06602">
    <property type="entry name" value="Myotub-related"/>
    <property type="match status" value="1"/>
</dbReference>
<dbReference type="Gene3D" id="3.30.450.200">
    <property type="match status" value="1"/>
</dbReference>
<dbReference type="PROSITE" id="PS50211">
    <property type="entry name" value="DENN"/>
    <property type="match status" value="1"/>
</dbReference>
<evidence type="ECO:0000259" key="3">
    <source>
        <dbReference type="PROSITE" id="PS50003"/>
    </source>
</evidence>
<dbReference type="FunFam" id="2.30.29.30:FF:000286">
    <property type="entry name" value="PH-protein kinase domain containing protein"/>
    <property type="match status" value="1"/>
</dbReference>
<accession>A0A0K8U2N1</accession>
<dbReference type="FunFam" id="3.40.50.11500:FF:000006">
    <property type="entry name" value="SET binding factor 2"/>
    <property type="match status" value="1"/>
</dbReference>